<keyword evidence="2" id="KW-0472">Membrane</keyword>
<name>A0ABR2IQR8_9EUKA</name>
<gene>
    <name evidence="3" type="ORF">M9Y10_009759</name>
</gene>
<feature type="compositionally biased region" description="Basic and acidic residues" evidence="1">
    <location>
        <begin position="392"/>
        <end position="404"/>
    </location>
</feature>
<feature type="region of interest" description="Disordered" evidence="1">
    <location>
        <begin position="382"/>
        <end position="412"/>
    </location>
</feature>
<evidence type="ECO:0008006" key="5">
    <source>
        <dbReference type="Google" id="ProtNLM"/>
    </source>
</evidence>
<dbReference type="PANTHER" id="PTHR16861">
    <property type="entry name" value="GLYCOPROTEIN 38"/>
    <property type="match status" value="1"/>
</dbReference>
<evidence type="ECO:0000256" key="2">
    <source>
        <dbReference type="SAM" id="Phobius"/>
    </source>
</evidence>
<evidence type="ECO:0000256" key="1">
    <source>
        <dbReference type="SAM" id="MobiDB-lite"/>
    </source>
</evidence>
<reference evidence="3 4" key="1">
    <citation type="submission" date="2024-04" db="EMBL/GenBank/DDBJ databases">
        <title>Tritrichomonas musculus Genome.</title>
        <authorList>
            <person name="Alves-Ferreira E."/>
            <person name="Grigg M."/>
            <person name="Lorenzi H."/>
            <person name="Galac M."/>
        </authorList>
    </citation>
    <scope>NUCLEOTIDE SEQUENCE [LARGE SCALE GENOMIC DNA]</scope>
    <source>
        <strain evidence="3 4">EAF2021</strain>
    </source>
</reference>
<keyword evidence="2" id="KW-1133">Transmembrane helix</keyword>
<comment type="caution">
    <text evidence="3">The sequence shown here is derived from an EMBL/GenBank/DDBJ whole genome shotgun (WGS) entry which is preliminary data.</text>
</comment>
<dbReference type="PANTHER" id="PTHR16861:SF4">
    <property type="entry name" value="SH3 DOMAIN PROTEIN (AFU_ORTHOLOGUE AFUA_1G13610)"/>
    <property type="match status" value="1"/>
</dbReference>
<proteinExistence type="predicted"/>
<keyword evidence="2" id="KW-0812">Transmembrane</keyword>
<organism evidence="3 4">
    <name type="scientific">Tritrichomonas musculus</name>
    <dbReference type="NCBI Taxonomy" id="1915356"/>
    <lineage>
        <taxon>Eukaryota</taxon>
        <taxon>Metamonada</taxon>
        <taxon>Parabasalia</taxon>
        <taxon>Tritrichomonadida</taxon>
        <taxon>Tritrichomonadidae</taxon>
        <taxon>Tritrichomonas</taxon>
    </lineage>
</organism>
<dbReference type="EMBL" id="JAPFFF010000015">
    <property type="protein sequence ID" value="KAK8866791.1"/>
    <property type="molecule type" value="Genomic_DNA"/>
</dbReference>
<sequence>MCSICSSNYSYCSFCSGSYVARNGLCINSDIEAVEPPTEQEKEELRYKETNENTITIDKSDDASQNKNYYVHIPSKENNKVVVVEDMSKAKVELLIDKNIQNVTIQPNPNTPLEIVIEYQNTDDDENADQPVITIDTTSAKSAETSLKGEGQLIIQGKNEESTLNLNQIVPKKDGEIKIHSDSRVNVNQINLYGNSKVEFTNKDKKAVVNLVTLQQKASTELDNVIINGYLKAGLYSIISLTENVDIANTKIEISSNETQSSNPILIGDLRSPPSHISIQDRNVGALLEEDDVFVIAESDKNKFKCSEWVKSFDASSNSKYNHADCIDANNNMKRLIANHKDDSKGLNGGAIAGIVIAVVVVVGVVILLVYFFVIRKKKSNSYNEDDSFSSEGKEQSIHDNKDSDDSENDGA</sequence>
<evidence type="ECO:0000313" key="3">
    <source>
        <dbReference type="EMBL" id="KAK8866791.1"/>
    </source>
</evidence>
<protein>
    <recommendedName>
        <fullName evidence="5">Auto-transporter adhesin head GIN domain-containing protein</fullName>
    </recommendedName>
</protein>
<evidence type="ECO:0000313" key="4">
    <source>
        <dbReference type="Proteomes" id="UP001470230"/>
    </source>
</evidence>
<keyword evidence="4" id="KW-1185">Reference proteome</keyword>
<feature type="transmembrane region" description="Helical" evidence="2">
    <location>
        <begin position="351"/>
        <end position="374"/>
    </location>
</feature>
<dbReference type="Proteomes" id="UP001470230">
    <property type="component" value="Unassembled WGS sequence"/>
</dbReference>
<accession>A0ABR2IQR8</accession>